<dbReference type="InterPro" id="IPR037056">
    <property type="entry name" value="RNase_H1_N_sf"/>
</dbReference>
<dbReference type="OMA" id="FENGPYW"/>
<feature type="domain" description="Ribonuclease H1 N-terminal" evidence="2">
    <location>
        <begin position="135"/>
        <end position="165"/>
    </location>
</feature>
<protein>
    <recommendedName>
        <fullName evidence="2">Ribonuclease H1 N-terminal domain-containing protein</fullName>
    </recommendedName>
</protein>
<dbReference type="OrthoDB" id="2675575at2759"/>
<sequence>MPRTPSAVPAQSAVTSASDFVSLMAALANLNLSNGATLMTTTTTTNSLHLPASSAGVGVPTLPATAASTTTAGTPSTTTSISLTTATPPTARTTTNTAPAAMAPAPARAERRVYRIPRPEDLPRPPAVWPPHNNFYVITSGQEVGIFFTWTETAERVIGVPENVYEWKNNYYDAVDIYRQAYNKEQVHVTPLAGSRFDVSIEDEWGSLDWGSDDEDSFVAAMSQA</sequence>
<dbReference type="EMBL" id="FUEG01000007">
    <property type="protein sequence ID" value="SJL06989.1"/>
    <property type="molecule type" value="Genomic_DNA"/>
</dbReference>
<dbReference type="InterPro" id="IPR009027">
    <property type="entry name" value="Ribosomal_bL9/RNase_H1_N"/>
</dbReference>
<keyword evidence="4" id="KW-1185">Reference proteome</keyword>
<dbReference type="SUPFAM" id="SSF55658">
    <property type="entry name" value="L9 N-domain-like"/>
    <property type="match status" value="1"/>
</dbReference>
<dbReference type="STRING" id="47428.A0A284RE03"/>
<gene>
    <name evidence="3" type="ORF">ARMOST_10331</name>
</gene>
<organism evidence="3 4">
    <name type="scientific">Armillaria ostoyae</name>
    <name type="common">Armillaria root rot fungus</name>
    <dbReference type="NCBI Taxonomy" id="47428"/>
    <lineage>
        <taxon>Eukaryota</taxon>
        <taxon>Fungi</taxon>
        <taxon>Dikarya</taxon>
        <taxon>Basidiomycota</taxon>
        <taxon>Agaricomycotina</taxon>
        <taxon>Agaricomycetes</taxon>
        <taxon>Agaricomycetidae</taxon>
        <taxon>Agaricales</taxon>
        <taxon>Marasmiineae</taxon>
        <taxon>Physalacriaceae</taxon>
        <taxon>Armillaria</taxon>
    </lineage>
</organism>
<evidence type="ECO:0000313" key="4">
    <source>
        <dbReference type="Proteomes" id="UP000219338"/>
    </source>
</evidence>
<feature type="compositionally biased region" description="Low complexity" evidence="1">
    <location>
        <begin position="66"/>
        <end position="107"/>
    </location>
</feature>
<feature type="region of interest" description="Disordered" evidence="1">
    <location>
        <begin position="66"/>
        <end position="108"/>
    </location>
</feature>
<dbReference type="InterPro" id="IPR011320">
    <property type="entry name" value="RNase_H1_N"/>
</dbReference>
<dbReference type="AlphaFoldDB" id="A0A284RE03"/>
<dbReference type="Pfam" id="PF01693">
    <property type="entry name" value="Cauli_VI"/>
    <property type="match status" value="1"/>
</dbReference>
<accession>A0A284RE03</accession>
<proteinExistence type="predicted"/>
<dbReference type="Gene3D" id="3.40.970.10">
    <property type="entry name" value="Ribonuclease H1, N-terminal domain"/>
    <property type="match status" value="1"/>
</dbReference>
<name>A0A284RE03_ARMOS</name>
<evidence type="ECO:0000259" key="2">
    <source>
        <dbReference type="Pfam" id="PF01693"/>
    </source>
</evidence>
<evidence type="ECO:0000313" key="3">
    <source>
        <dbReference type="EMBL" id="SJL06989.1"/>
    </source>
</evidence>
<reference evidence="4" key="1">
    <citation type="journal article" date="2017" name="Nat. Ecol. Evol.">
        <title>Genome expansion and lineage-specific genetic innovations in the forest pathogenic fungi Armillaria.</title>
        <authorList>
            <person name="Sipos G."/>
            <person name="Prasanna A.N."/>
            <person name="Walter M.C."/>
            <person name="O'Connor E."/>
            <person name="Balint B."/>
            <person name="Krizsan K."/>
            <person name="Kiss B."/>
            <person name="Hess J."/>
            <person name="Varga T."/>
            <person name="Slot J."/>
            <person name="Riley R."/>
            <person name="Boka B."/>
            <person name="Rigling D."/>
            <person name="Barry K."/>
            <person name="Lee J."/>
            <person name="Mihaltcheva S."/>
            <person name="LaButti K."/>
            <person name="Lipzen A."/>
            <person name="Waldron R."/>
            <person name="Moloney N.M."/>
            <person name="Sperisen C."/>
            <person name="Kredics L."/>
            <person name="Vagvoelgyi C."/>
            <person name="Patrignani A."/>
            <person name="Fitzpatrick D."/>
            <person name="Nagy I."/>
            <person name="Doyle S."/>
            <person name="Anderson J.B."/>
            <person name="Grigoriev I.V."/>
            <person name="Gueldener U."/>
            <person name="Muensterkoetter M."/>
            <person name="Nagy L.G."/>
        </authorList>
    </citation>
    <scope>NUCLEOTIDE SEQUENCE [LARGE SCALE GENOMIC DNA]</scope>
    <source>
        <strain evidence="4">C18/9</strain>
    </source>
</reference>
<dbReference type="Proteomes" id="UP000219338">
    <property type="component" value="Unassembled WGS sequence"/>
</dbReference>
<evidence type="ECO:0000256" key="1">
    <source>
        <dbReference type="SAM" id="MobiDB-lite"/>
    </source>
</evidence>